<keyword evidence="1" id="KW-0732">Signal</keyword>
<evidence type="ECO:0000313" key="3">
    <source>
        <dbReference type="Proteomes" id="UP001176468"/>
    </source>
</evidence>
<gene>
    <name evidence="2" type="ORF">Q5H94_05770</name>
</gene>
<name>A0ABT8ZW79_9SPHN</name>
<dbReference type="PROSITE" id="PS51318">
    <property type="entry name" value="TAT"/>
    <property type="match status" value="1"/>
</dbReference>
<evidence type="ECO:0000313" key="2">
    <source>
        <dbReference type="EMBL" id="MDO7841826.1"/>
    </source>
</evidence>
<dbReference type="Proteomes" id="UP001176468">
    <property type="component" value="Unassembled WGS sequence"/>
</dbReference>
<reference evidence="2" key="1">
    <citation type="submission" date="2023-07" db="EMBL/GenBank/DDBJ databases">
        <authorList>
            <person name="Kim M.K."/>
        </authorList>
    </citation>
    <scope>NUCLEOTIDE SEQUENCE</scope>
    <source>
        <strain evidence="2">CA1-15</strain>
    </source>
</reference>
<comment type="caution">
    <text evidence="2">The sequence shown here is derived from an EMBL/GenBank/DDBJ whole genome shotgun (WGS) entry which is preliminary data.</text>
</comment>
<sequence>MRSPTFGRRNVLIRIALLAVASLALSATPALAAKPCKDAKGKFVKCPEPAKATSTGISKGKDGKCRNAKGRFAKCP</sequence>
<organism evidence="2 3">
    <name type="scientific">Sphingomonas immobilis</name>
    <dbReference type="NCBI Taxonomy" id="3063997"/>
    <lineage>
        <taxon>Bacteria</taxon>
        <taxon>Pseudomonadati</taxon>
        <taxon>Pseudomonadota</taxon>
        <taxon>Alphaproteobacteria</taxon>
        <taxon>Sphingomonadales</taxon>
        <taxon>Sphingomonadaceae</taxon>
        <taxon>Sphingomonas</taxon>
    </lineage>
</organism>
<dbReference type="RefSeq" id="WP_304560286.1">
    <property type="nucleotide sequence ID" value="NZ_JAUQSZ010000003.1"/>
</dbReference>
<dbReference type="InterPro" id="IPR006311">
    <property type="entry name" value="TAT_signal"/>
</dbReference>
<protein>
    <submittedName>
        <fullName evidence="2">Uncharacterized protein</fullName>
    </submittedName>
</protein>
<feature type="chain" id="PRO_5045527360" evidence="1">
    <location>
        <begin position="33"/>
        <end position="76"/>
    </location>
</feature>
<dbReference type="EMBL" id="JAUQSZ010000003">
    <property type="protein sequence ID" value="MDO7841826.1"/>
    <property type="molecule type" value="Genomic_DNA"/>
</dbReference>
<evidence type="ECO:0000256" key="1">
    <source>
        <dbReference type="SAM" id="SignalP"/>
    </source>
</evidence>
<proteinExistence type="predicted"/>
<keyword evidence="3" id="KW-1185">Reference proteome</keyword>
<feature type="signal peptide" evidence="1">
    <location>
        <begin position="1"/>
        <end position="32"/>
    </location>
</feature>
<accession>A0ABT8ZW79</accession>